<dbReference type="AlphaFoldDB" id="A0A223DQK1"/>
<geneLocation type="plasmid" evidence="8">
    <name>p447-IMP</name>
</geneLocation>
<dbReference type="SUPFAM" id="SSF52540">
    <property type="entry name" value="P-loop containing nucleoside triphosphate hydrolases"/>
    <property type="match status" value="1"/>
</dbReference>
<sequence length="519" mass="58058">MSDEMQRYAGEHRFGFAVFTLSPIIAWFVTAEKLGVARVTKPKIKGLVELFPHTFEYPLLYIVPFCVAVFSIFIWVMVVKLSKTEFKGMRYKYKLRGADLVSSGELNQKTKKRKIKQVNLATIYMPTTVENLQTLIVGAIGSAKTLTLSQAIFSILLRGDRQVIVDPDGTFVSMFYKPGDVILNAYDARSPGWSIFNEMRSDADFDTYAYSLIPLGKSSTEEEWNAYGRLLVSEVGRKLHEEGQATLDKLFYWCCAADEEAVEEYCKGTLAESLFIGTDRTIGSARFVLSNKLSAHMKMPPGDFSIRDFLADPSKGNLFITWREDQVATMKPLISSFVDVIGNAILSLPEDESRRIWLHTDELATLDKLFALMPVLTKGRRKGVRVMSCLQTTSQLYSIWGKEDGNTLRGSYRNLVVLGSAQSDEETAETLSKSLGEIDVVRNKNSKTSASKGNSETYGDHAEKDRLVTASEISNLPDREGYVALTRGYPVAKVKVPTVSYKKRVPAFVERKILGGNMS</sequence>
<protein>
    <submittedName>
        <fullName evidence="8">Coupling protein Cpl</fullName>
    </submittedName>
</protein>
<dbReference type="RefSeq" id="WP_172690113.1">
    <property type="nucleotide sequence ID" value="NZ_KY978631.1"/>
</dbReference>
<proteinExistence type="predicted"/>
<name>A0A223DQK1_KLEPN</name>
<evidence type="ECO:0000256" key="2">
    <source>
        <dbReference type="ARBA" id="ARBA00022475"/>
    </source>
</evidence>
<keyword evidence="4 6" id="KW-1133">Transmembrane helix</keyword>
<dbReference type="GO" id="GO:0005886">
    <property type="term" value="C:plasma membrane"/>
    <property type="evidence" value="ECO:0007669"/>
    <property type="project" value="UniProtKB-SubCell"/>
</dbReference>
<feature type="transmembrane region" description="Helical" evidence="6">
    <location>
        <begin position="12"/>
        <end position="30"/>
    </location>
</feature>
<evidence type="ECO:0000256" key="1">
    <source>
        <dbReference type="ARBA" id="ARBA00004651"/>
    </source>
</evidence>
<keyword evidence="2" id="KW-1003">Cell membrane</keyword>
<dbReference type="Pfam" id="PF10412">
    <property type="entry name" value="TrwB_AAD_bind"/>
    <property type="match status" value="1"/>
</dbReference>
<evidence type="ECO:0000256" key="4">
    <source>
        <dbReference type="ARBA" id="ARBA00022989"/>
    </source>
</evidence>
<reference evidence="8" key="1">
    <citation type="submission" date="2019-05" db="EMBL/GenBank/DDBJ databases">
        <title>Complete sequence of plasmid p447-IMP harbouring the metallo-beta-lactamase gene blaIMP-8.</title>
        <authorList>
            <person name="Zhan Z."/>
            <person name="Feng J."/>
            <person name="Jiang X."/>
            <person name="Liang Q."/>
            <person name="Liang L."/>
            <person name="Yuan M."/>
            <person name="Fang H."/>
            <person name="Li P."/>
            <person name="Zhou D."/>
        </authorList>
    </citation>
    <scope>NUCLEOTIDE SEQUENCE</scope>
    <source>
        <strain evidence="8">447</strain>
        <plasmid evidence="8">p447-IMP</plasmid>
    </source>
</reference>
<dbReference type="CDD" id="cd01127">
    <property type="entry name" value="TrwB_TraG_TraD_VirD4"/>
    <property type="match status" value="1"/>
</dbReference>
<dbReference type="InterPro" id="IPR027417">
    <property type="entry name" value="P-loop_NTPase"/>
</dbReference>
<dbReference type="PANTHER" id="PTHR37937:SF1">
    <property type="entry name" value="CONJUGATIVE TRANSFER: DNA TRANSPORT"/>
    <property type="match status" value="1"/>
</dbReference>
<dbReference type="EMBL" id="KY978631">
    <property type="protein sequence ID" value="ASS84962.1"/>
    <property type="molecule type" value="Genomic_DNA"/>
</dbReference>
<evidence type="ECO:0000256" key="6">
    <source>
        <dbReference type="SAM" id="Phobius"/>
    </source>
</evidence>
<keyword evidence="3 6" id="KW-0812">Transmembrane</keyword>
<comment type="subcellular location">
    <subcellularLocation>
        <location evidence="1">Cell membrane</location>
        <topology evidence="1">Multi-pass membrane protein</topology>
    </subcellularLocation>
</comment>
<evidence type="ECO:0000259" key="7">
    <source>
        <dbReference type="Pfam" id="PF10412"/>
    </source>
</evidence>
<gene>
    <name evidence="8" type="primary">cpl</name>
</gene>
<dbReference type="InterPro" id="IPR051539">
    <property type="entry name" value="T4SS-coupling_protein"/>
</dbReference>
<feature type="domain" description="Type IV secretion system coupling protein TraD DNA-binding" evidence="7">
    <location>
        <begin position="118"/>
        <end position="497"/>
    </location>
</feature>
<accession>A0A223DQK1</accession>
<organism evidence="8">
    <name type="scientific">Klebsiella pneumoniae</name>
    <dbReference type="NCBI Taxonomy" id="573"/>
    <lineage>
        <taxon>Bacteria</taxon>
        <taxon>Pseudomonadati</taxon>
        <taxon>Pseudomonadota</taxon>
        <taxon>Gammaproteobacteria</taxon>
        <taxon>Enterobacterales</taxon>
        <taxon>Enterobacteriaceae</taxon>
        <taxon>Klebsiella/Raoultella group</taxon>
        <taxon>Klebsiella</taxon>
        <taxon>Klebsiella pneumoniae complex</taxon>
    </lineage>
</organism>
<dbReference type="PANTHER" id="PTHR37937">
    <property type="entry name" value="CONJUGATIVE TRANSFER: DNA TRANSPORT"/>
    <property type="match status" value="1"/>
</dbReference>
<evidence type="ECO:0000256" key="5">
    <source>
        <dbReference type="ARBA" id="ARBA00023136"/>
    </source>
</evidence>
<evidence type="ECO:0000256" key="3">
    <source>
        <dbReference type="ARBA" id="ARBA00022692"/>
    </source>
</evidence>
<dbReference type="Gene3D" id="3.40.50.300">
    <property type="entry name" value="P-loop containing nucleotide triphosphate hydrolases"/>
    <property type="match status" value="2"/>
</dbReference>
<evidence type="ECO:0000313" key="8">
    <source>
        <dbReference type="EMBL" id="ASS84962.1"/>
    </source>
</evidence>
<keyword evidence="5 6" id="KW-0472">Membrane</keyword>
<dbReference type="InterPro" id="IPR019476">
    <property type="entry name" value="T4SS_TraD_DNA-bd"/>
</dbReference>
<keyword evidence="8" id="KW-0614">Plasmid</keyword>
<feature type="transmembrane region" description="Helical" evidence="6">
    <location>
        <begin position="59"/>
        <end position="82"/>
    </location>
</feature>